<evidence type="ECO:0000256" key="1">
    <source>
        <dbReference type="ARBA" id="ARBA00004651"/>
    </source>
</evidence>
<sequence length="401" mass="45806">MTQNTSIKNILTYGAGQIVNLLAPFLVALYVIPVCGIDKWGIIGLVTSLYILIGLLVEFGANLIGVKELSAFRNNRTFVKNYIGLNYKFRLVSSLLISLLLITVFAIFKVDKTFYWGLSWMIAWYYNPLWIYQAREQFRQINKIIILSKAVYVLVVYLLVKRTEDYIYVVGILGMSNSVFYAWYYYQIPKNRVSLKKVSVFIKQNKSIVISNFAINSYTQAPIFIIDAFLGNTASGIFKVIDLFLTVFRSYLGVFFNATYPQFCYMMKENAKNARNYVLRMMWGNAALLVVSAIVIILIVPYATGYFDFSEDVKKGLVFSSYLLFLPVVIALNIPYYQVLLFERRNTDILKTSVVGVIITLGLGIILTKNFGLAGICIMLYAVETYITLSLWFKGNKFFAK</sequence>
<dbReference type="OrthoDB" id="9815702at2"/>
<keyword evidence="2" id="KW-1003">Cell membrane</keyword>
<dbReference type="PANTHER" id="PTHR30250">
    <property type="entry name" value="PST FAMILY PREDICTED COLANIC ACID TRANSPORTER"/>
    <property type="match status" value="1"/>
</dbReference>
<dbReference type="GO" id="GO:0005886">
    <property type="term" value="C:plasma membrane"/>
    <property type="evidence" value="ECO:0007669"/>
    <property type="project" value="UniProtKB-SubCell"/>
</dbReference>
<gene>
    <name evidence="7" type="ORF">SAMN02927937_00391</name>
</gene>
<dbReference type="PANTHER" id="PTHR30250:SF11">
    <property type="entry name" value="O-ANTIGEN TRANSPORTER-RELATED"/>
    <property type="match status" value="1"/>
</dbReference>
<feature type="transmembrane region" description="Helical" evidence="6">
    <location>
        <begin position="349"/>
        <end position="367"/>
    </location>
</feature>
<protein>
    <submittedName>
        <fullName evidence="7">Membrane protein involved in the export of O-antigen and teichoic acid</fullName>
    </submittedName>
</protein>
<evidence type="ECO:0000256" key="6">
    <source>
        <dbReference type="SAM" id="Phobius"/>
    </source>
</evidence>
<dbReference type="EMBL" id="FNXE01000003">
    <property type="protein sequence ID" value="SEH59583.1"/>
    <property type="molecule type" value="Genomic_DNA"/>
</dbReference>
<dbReference type="STRING" id="1159016.SAMN02927937_00391"/>
<feature type="transmembrane region" description="Helical" evidence="6">
    <location>
        <begin position="114"/>
        <end position="132"/>
    </location>
</feature>
<keyword evidence="8" id="KW-1185">Reference proteome</keyword>
<keyword evidence="4 6" id="KW-1133">Transmembrane helix</keyword>
<evidence type="ECO:0000313" key="8">
    <source>
        <dbReference type="Proteomes" id="UP000199634"/>
    </source>
</evidence>
<name>A0A1H6JGQ0_9FLAO</name>
<dbReference type="InterPro" id="IPR050833">
    <property type="entry name" value="Poly_Biosynth_Transport"/>
</dbReference>
<dbReference type="RefSeq" id="WP_091095759.1">
    <property type="nucleotide sequence ID" value="NZ_FNXE01000003.1"/>
</dbReference>
<feature type="transmembrane region" description="Helical" evidence="6">
    <location>
        <begin position="281"/>
        <end position="304"/>
    </location>
</feature>
<dbReference type="AlphaFoldDB" id="A0A1H6JGQ0"/>
<evidence type="ECO:0000256" key="3">
    <source>
        <dbReference type="ARBA" id="ARBA00022692"/>
    </source>
</evidence>
<feature type="transmembrane region" description="Helical" evidence="6">
    <location>
        <begin position="207"/>
        <end position="230"/>
    </location>
</feature>
<evidence type="ECO:0000256" key="5">
    <source>
        <dbReference type="ARBA" id="ARBA00023136"/>
    </source>
</evidence>
<dbReference type="Pfam" id="PF01943">
    <property type="entry name" value="Polysacc_synt"/>
    <property type="match status" value="1"/>
</dbReference>
<organism evidence="7 8">
    <name type="scientific">Paenimyroides marinum</name>
    <dbReference type="NCBI Taxonomy" id="1159016"/>
    <lineage>
        <taxon>Bacteria</taxon>
        <taxon>Pseudomonadati</taxon>
        <taxon>Bacteroidota</taxon>
        <taxon>Flavobacteriia</taxon>
        <taxon>Flavobacteriales</taxon>
        <taxon>Flavobacteriaceae</taxon>
        <taxon>Paenimyroides</taxon>
    </lineage>
</organism>
<feature type="transmembrane region" description="Helical" evidence="6">
    <location>
        <begin position="144"/>
        <end position="160"/>
    </location>
</feature>
<reference evidence="8" key="1">
    <citation type="submission" date="2016-10" db="EMBL/GenBank/DDBJ databases">
        <authorList>
            <person name="Varghese N."/>
            <person name="Submissions S."/>
        </authorList>
    </citation>
    <scope>NUCLEOTIDE SEQUENCE [LARGE SCALE GENOMIC DNA]</scope>
    <source>
        <strain evidence="8">CGMCC 1.10825</strain>
    </source>
</reference>
<feature type="transmembrane region" description="Helical" evidence="6">
    <location>
        <begin position="316"/>
        <end position="337"/>
    </location>
</feature>
<evidence type="ECO:0000256" key="4">
    <source>
        <dbReference type="ARBA" id="ARBA00022989"/>
    </source>
</evidence>
<feature type="transmembrane region" description="Helical" evidence="6">
    <location>
        <begin position="373"/>
        <end position="393"/>
    </location>
</feature>
<feature type="transmembrane region" description="Helical" evidence="6">
    <location>
        <begin position="236"/>
        <end position="260"/>
    </location>
</feature>
<evidence type="ECO:0000256" key="2">
    <source>
        <dbReference type="ARBA" id="ARBA00022475"/>
    </source>
</evidence>
<dbReference type="Proteomes" id="UP000199634">
    <property type="component" value="Unassembled WGS sequence"/>
</dbReference>
<feature type="transmembrane region" description="Helical" evidence="6">
    <location>
        <begin position="12"/>
        <end position="34"/>
    </location>
</feature>
<dbReference type="InterPro" id="IPR002797">
    <property type="entry name" value="Polysacc_synth"/>
</dbReference>
<proteinExistence type="predicted"/>
<accession>A0A1H6JGQ0</accession>
<feature type="transmembrane region" description="Helical" evidence="6">
    <location>
        <begin position="166"/>
        <end position="186"/>
    </location>
</feature>
<feature type="transmembrane region" description="Helical" evidence="6">
    <location>
        <begin position="40"/>
        <end position="66"/>
    </location>
</feature>
<feature type="transmembrane region" description="Helical" evidence="6">
    <location>
        <begin position="87"/>
        <end position="108"/>
    </location>
</feature>
<keyword evidence="5 6" id="KW-0472">Membrane</keyword>
<evidence type="ECO:0000313" key="7">
    <source>
        <dbReference type="EMBL" id="SEH59583.1"/>
    </source>
</evidence>
<keyword evidence="3 6" id="KW-0812">Transmembrane</keyword>
<comment type="subcellular location">
    <subcellularLocation>
        <location evidence="1">Cell membrane</location>
        <topology evidence="1">Multi-pass membrane protein</topology>
    </subcellularLocation>
</comment>